<dbReference type="Proteomes" id="UP000067626">
    <property type="component" value="Chromosome"/>
</dbReference>
<dbReference type="InterPro" id="IPR027417">
    <property type="entry name" value="P-loop_NTPase"/>
</dbReference>
<evidence type="ECO:0000256" key="5">
    <source>
        <dbReference type="ARBA" id="ARBA00022741"/>
    </source>
</evidence>
<dbReference type="GO" id="GO:0005524">
    <property type="term" value="F:ATP binding"/>
    <property type="evidence" value="ECO:0007669"/>
    <property type="project" value="UniProtKB-KW"/>
</dbReference>
<dbReference type="InterPro" id="IPR041552">
    <property type="entry name" value="UvrA_DNA-bd"/>
</dbReference>
<keyword evidence="8" id="KW-0863">Zinc-finger</keyword>
<dbReference type="OrthoDB" id="9809851at2"/>
<dbReference type="InterPro" id="IPR017871">
    <property type="entry name" value="ABC_transporter-like_CS"/>
</dbReference>
<dbReference type="PANTHER" id="PTHR43152:SF3">
    <property type="entry name" value="UVRABC SYSTEM PROTEIN A"/>
    <property type="match status" value="1"/>
</dbReference>
<evidence type="ECO:0000256" key="10">
    <source>
        <dbReference type="ARBA" id="ARBA00022840"/>
    </source>
</evidence>
<proteinExistence type="inferred from homology"/>
<dbReference type="GO" id="GO:0016887">
    <property type="term" value="F:ATP hydrolysis activity"/>
    <property type="evidence" value="ECO:0007669"/>
    <property type="project" value="InterPro"/>
</dbReference>
<accession>A0A0K1E517</accession>
<evidence type="ECO:0000256" key="4">
    <source>
        <dbReference type="ARBA" id="ARBA00022737"/>
    </source>
</evidence>
<dbReference type="SUPFAM" id="SSF52540">
    <property type="entry name" value="P-loop containing nucleoside triphosphate hydrolases"/>
    <property type="match status" value="2"/>
</dbReference>
<dbReference type="EMBL" id="CP012159">
    <property type="protein sequence ID" value="AKT35976.1"/>
    <property type="molecule type" value="Genomic_DNA"/>
</dbReference>
<dbReference type="PATRIC" id="fig|52.7.peg.96"/>
<dbReference type="InterPro" id="IPR041102">
    <property type="entry name" value="UvrA_inter"/>
</dbReference>
<dbReference type="GO" id="GO:0005737">
    <property type="term" value="C:cytoplasm"/>
    <property type="evidence" value="ECO:0007669"/>
    <property type="project" value="UniProtKB-SubCell"/>
</dbReference>
<evidence type="ECO:0000256" key="11">
    <source>
        <dbReference type="ARBA" id="ARBA00022881"/>
    </source>
</evidence>
<keyword evidence="4" id="KW-0677">Repeat</keyword>
<keyword evidence="11" id="KW-0267">Excision nuclease</keyword>
<organism evidence="18 19">
    <name type="scientific">Chondromyces crocatus</name>
    <dbReference type="NCBI Taxonomy" id="52"/>
    <lineage>
        <taxon>Bacteria</taxon>
        <taxon>Pseudomonadati</taxon>
        <taxon>Myxococcota</taxon>
        <taxon>Polyangia</taxon>
        <taxon>Polyangiales</taxon>
        <taxon>Polyangiaceae</taxon>
        <taxon>Chondromyces</taxon>
    </lineage>
</organism>
<dbReference type="GO" id="GO:0004518">
    <property type="term" value="F:nuclease activity"/>
    <property type="evidence" value="ECO:0007669"/>
    <property type="project" value="UniProtKB-KW"/>
</dbReference>
<keyword evidence="12" id="KW-0238">DNA-binding</keyword>
<evidence type="ECO:0000313" key="19">
    <source>
        <dbReference type="Proteomes" id="UP000067626"/>
    </source>
</evidence>
<keyword evidence="13" id="KW-0234">DNA repair</keyword>
<evidence type="ECO:0000259" key="17">
    <source>
        <dbReference type="PROSITE" id="PS50893"/>
    </source>
</evidence>
<keyword evidence="9" id="KW-0862">Zinc</keyword>
<evidence type="ECO:0000256" key="3">
    <source>
        <dbReference type="ARBA" id="ARBA00022723"/>
    </source>
</evidence>
<comment type="similarity">
    <text evidence="14">Belongs to the ABC transporter superfamily. UvrA family.</text>
</comment>
<comment type="subcellular location">
    <subcellularLocation>
        <location evidence="1">Cytoplasm</location>
    </subcellularLocation>
</comment>
<dbReference type="NCBIfam" id="NF001503">
    <property type="entry name" value="PRK00349.1"/>
    <property type="match status" value="1"/>
</dbReference>
<dbReference type="InterPro" id="IPR003439">
    <property type="entry name" value="ABC_transporter-like_ATP-bd"/>
</dbReference>
<protein>
    <recommendedName>
        <fullName evidence="15">UvrABC system protein A</fullName>
    </recommendedName>
    <alternativeName>
        <fullName evidence="16">Excinuclease ABC subunit A</fullName>
    </alternativeName>
</protein>
<dbReference type="Gene3D" id="3.40.50.300">
    <property type="entry name" value="P-loop containing nucleotide triphosphate hydrolases"/>
    <property type="match status" value="3"/>
</dbReference>
<dbReference type="Pfam" id="PF17755">
    <property type="entry name" value="UvrA_DNA-bind"/>
    <property type="match status" value="1"/>
</dbReference>
<evidence type="ECO:0000256" key="7">
    <source>
        <dbReference type="ARBA" id="ARBA00022769"/>
    </source>
</evidence>
<evidence type="ECO:0000256" key="1">
    <source>
        <dbReference type="ARBA" id="ARBA00004496"/>
    </source>
</evidence>
<feature type="domain" description="ABC transporter" evidence="17">
    <location>
        <begin position="627"/>
        <end position="963"/>
    </location>
</feature>
<dbReference type="InterPro" id="IPR004602">
    <property type="entry name" value="UvrA"/>
</dbReference>
<dbReference type="AlphaFoldDB" id="A0A0K1E517"/>
<sequence>MQAAHSTPRLHEAAREPDFIEVIGSREHNLHIDKLEVPKRQLVVFTGVSGSGKSSLAFDTLYAEGQRRYVETLSSYARQFLGQLQRPDVEHLRGLSPTIAIEQKSASNNPRSTVGTITEIYDYLRVLYARAGEQHCHQCGKPVQAQTAEQIAAEILALPAGARATLIAPLVKHRKGEFRELFDDLRARGFLRIEVDGKAIRLDEVAEGSLKLEKHQKHTIAVIIDRVPVSADNRQRLVEGVELGLRESKGELEVSVESAGKGAKKQAEAALTFSVNRACCGQSFPELSPQSFSFNSPLGMCNACNGLGTRLEVDPALVIPDASLSIRDGAIAPWASAMARGEGWTFRIAESVAKACKVNLDTPWKKLGAKKQQVVLFGMAGQKIAVAWGKEGSESHGTFGMTWEGVIPGLMRRFRDSTSDTAREQYRRFMREIACDACGGRRLRPETLSVRLAGRSIADVTTMTVREAAAHFDALTLTGARGQITEGVRREITSRLGFLLNVGLEYLTLNRGGPTLSGGEAQRIRLASQLGSELSGVMYVLDEPSIGLHQRDNGRLIATLRRLRDLGNTVLVVEHDEETVLAADHVIDFGPGAGHLGGKVIAAGTPEEIARHPESLTGAYLSGRIRIETPKARRTPKGWISVLGATEHNLKNIDVRLPLGVLTAVTGVSGAGKSSLVNGILLPALGRLLHGSLEPVGAHRAIEGLDVLDKVIAIDQKPIGRTPRSNPGTYTKAFDMIRELFAQLPDARARGWESGRFSFNVKGGRCEACHGDGVVKVEMHFLADVYVTCEVCKGKRYNEQTLSVRYKGKSIADVLDTSIDECLKLFEAVPELKRILTTLVDVGLGYVKIGQSAPTMSGGEAQRVKLSRELSKRQTGRTLYVLDEPTTGLHFEDIRKLLGVLQRLVDAGNSVVVIEHNLDVIRCADWLVDIGPEGGEGGGRVVAEGTPEQVARVEASYTGQFLAKLLR</sequence>
<dbReference type="GO" id="GO:0009380">
    <property type="term" value="C:excinuclease repair complex"/>
    <property type="evidence" value="ECO:0007669"/>
    <property type="project" value="InterPro"/>
</dbReference>
<feature type="domain" description="ABC transporter" evidence="17">
    <location>
        <begin position="298"/>
        <end position="622"/>
    </location>
</feature>
<dbReference type="Pfam" id="PF17760">
    <property type="entry name" value="UvrA_inter"/>
    <property type="match status" value="1"/>
</dbReference>
<dbReference type="Gene3D" id="1.20.1580.10">
    <property type="entry name" value="ABC transporter ATPase like domain"/>
    <property type="match status" value="3"/>
</dbReference>
<evidence type="ECO:0000256" key="6">
    <source>
        <dbReference type="ARBA" id="ARBA00022763"/>
    </source>
</evidence>
<evidence type="ECO:0000256" key="12">
    <source>
        <dbReference type="ARBA" id="ARBA00023125"/>
    </source>
</evidence>
<dbReference type="Gene3D" id="1.10.8.280">
    <property type="entry name" value="ABC transporter ATPase domain-like"/>
    <property type="match status" value="1"/>
</dbReference>
<evidence type="ECO:0000256" key="14">
    <source>
        <dbReference type="ARBA" id="ARBA00038000"/>
    </source>
</evidence>
<dbReference type="PROSITE" id="PS00211">
    <property type="entry name" value="ABC_TRANSPORTER_1"/>
    <property type="match status" value="2"/>
</dbReference>
<reference evidence="18 19" key="1">
    <citation type="submission" date="2015-07" db="EMBL/GenBank/DDBJ databases">
        <title>Genome analysis of myxobacterium Chondromyces crocatus Cm c5 reveals a high potential for natural compound synthesis and the genetic basis for the loss of fruiting body formation.</title>
        <authorList>
            <person name="Zaburannyi N."/>
            <person name="Bunk B."/>
            <person name="Maier J."/>
            <person name="Overmann J."/>
            <person name="Mueller R."/>
        </authorList>
    </citation>
    <scope>NUCLEOTIDE SEQUENCE [LARGE SCALE GENOMIC DNA]</scope>
    <source>
        <strain evidence="18 19">Cm c5</strain>
    </source>
</reference>
<dbReference type="STRING" id="52.CMC5_000880"/>
<dbReference type="NCBIfam" id="TIGR00630">
    <property type="entry name" value="uvra"/>
    <property type="match status" value="1"/>
</dbReference>
<keyword evidence="5" id="KW-0547">Nucleotide-binding</keyword>
<dbReference type="PROSITE" id="PS50893">
    <property type="entry name" value="ABC_TRANSPORTER_2"/>
    <property type="match status" value="2"/>
</dbReference>
<evidence type="ECO:0000256" key="16">
    <source>
        <dbReference type="ARBA" id="ARBA00042156"/>
    </source>
</evidence>
<gene>
    <name evidence="18" type="primary">uvrA</name>
    <name evidence="18" type="ORF">CMC5_000880</name>
</gene>
<evidence type="ECO:0000256" key="15">
    <source>
        <dbReference type="ARBA" id="ARBA00039316"/>
    </source>
</evidence>
<dbReference type="FunFam" id="1.20.1580.10:FF:000002">
    <property type="entry name" value="UvrABC system protein A"/>
    <property type="match status" value="1"/>
</dbReference>
<dbReference type="PANTHER" id="PTHR43152">
    <property type="entry name" value="UVRABC SYSTEM PROTEIN A"/>
    <property type="match status" value="1"/>
</dbReference>
<keyword evidence="19" id="KW-1185">Reference proteome</keyword>
<evidence type="ECO:0000256" key="2">
    <source>
        <dbReference type="ARBA" id="ARBA00022490"/>
    </source>
</evidence>
<keyword evidence="10" id="KW-0067">ATP-binding</keyword>
<dbReference type="GO" id="GO:0008270">
    <property type="term" value="F:zinc ion binding"/>
    <property type="evidence" value="ECO:0007669"/>
    <property type="project" value="UniProtKB-KW"/>
</dbReference>
<keyword evidence="3" id="KW-0479">Metal-binding</keyword>
<evidence type="ECO:0000256" key="9">
    <source>
        <dbReference type="ARBA" id="ARBA00022833"/>
    </source>
</evidence>
<dbReference type="Gene3D" id="3.30.190.20">
    <property type="match status" value="1"/>
</dbReference>
<dbReference type="CDD" id="cd03271">
    <property type="entry name" value="ABC_UvrA_II"/>
    <property type="match status" value="1"/>
</dbReference>
<keyword evidence="6" id="KW-0227">DNA damage</keyword>
<dbReference type="KEGG" id="ccro:CMC5_000880"/>
<evidence type="ECO:0000256" key="8">
    <source>
        <dbReference type="ARBA" id="ARBA00022771"/>
    </source>
</evidence>
<keyword evidence="2" id="KW-0963">Cytoplasm</keyword>
<keyword evidence="7" id="KW-0228">DNA excision</keyword>
<evidence type="ECO:0000256" key="13">
    <source>
        <dbReference type="ARBA" id="ARBA00023204"/>
    </source>
</evidence>
<dbReference type="GO" id="GO:0006289">
    <property type="term" value="P:nucleotide-excision repair"/>
    <property type="evidence" value="ECO:0007669"/>
    <property type="project" value="InterPro"/>
</dbReference>
<evidence type="ECO:0000313" key="18">
    <source>
        <dbReference type="EMBL" id="AKT35976.1"/>
    </source>
</evidence>
<name>A0A0K1E517_CHOCO</name>
<dbReference type="GO" id="GO:0003677">
    <property type="term" value="F:DNA binding"/>
    <property type="evidence" value="ECO:0007669"/>
    <property type="project" value="UniProtKB-KW"/>
</dbReference>
<dbReference type="RefSeq" id="WP_050428555.1">
    <property type="nucleotide sequence ID" value="NZ_CP012159.1"/>
</dbReference>